<dbReference type="InterPro" id="IPR008454">
    <property type="entry name" value="Collagen-bd_Cna-like_B-typ_dom"/>
</dbReference>
<dbReference type="Gene3D" id="2.60.40.1140">
    <property type="entry name" value="Collagen-binding surface protein Cna, B-type domain"/>
    <property type="match status" value="14"/>
</dbReference>
<dbReference type="InterPro" id="IPR013783">
    <property type="entry name" value="Ig-like_fold"/>
</dbReference>
<feature type="domain" description="SpaA-like prealbumin fold" evidence="4">
    <location>
        <begin position="2829"/>
        <end position="2914"/>
    </location>
</feature>
<feature type="compositionally biased region" description="Polar residues" evidence="1">
    <location>
        <begin position="82"/>
        <end position="106"/>
    </location>
</feature>
<name>A0ABV9QIL1_9FIRM</name>
<dbReference type="InterPro" id="IPR032675">
    <property type="entry name" value="LRR_dom_sf"/>
</dbReference>
<evidence type="ECO:0000259" key="3">
    <source>
        <dbReference type="Pfam" id="PF05738"/>
    </source>
</evidence>
<gene>
    <name evidence="5" type="ORF">ACFO4R_03700</name>
</gene>
<feature type="domain" description="SpaA-like prealbumin fold" evidence="4">
    <location>
        <begin position="2484"/>
        <end position="2568"/>
    </location>
</feature>
<feature type="domain" description="CNA-B" evidence="3">
    <location>
        <begin position="4069"/>
        <end position="4160"/>
    </location>
</feature>
<evidence type="ECO:0000313" key="5">
    <source>
        <dbReference type="EMBL" id="MFC4804177.1"/>
    </source>
</evidence>
<feature type="domain" description="CNA-B" evidence="3">
    <location>
        <begin position="4493"/>
        <end position="4528"/>
    </location>
</feature>
<sequence length="4884" mass="549948">MNQRNKTLFQRAIASLVISFILLSNFTLVLTRAEELAQDPSSVLFGAEETLSEEGIPPSEGEPSVEEDATNTEGEAEIEDAVSSSPEGSQEGENVVSEISSETPSVNAPEELTSGNAEVGEGANRLAADFQEGDFIIEDDWIKGFSDSGKTKILANKDVTISGFGQATKISSNAFSGLDLNSVVIGGGITSVGSHAFQNSNLTSITLKSGVVNIEEYAFADNKIAEFTDESEIETIGDFAFYSNELTQVQTSAITLGTSAFASNRLQEARLKRATDVGNQAFTNNIDLKKLTVETLDPPQELLKEDSFDQGEEPVEVDIARNANAIASLDISRYVVNPVSVIITIKDKTNDGPLINKITKKHELIHLEDEYPVPIVEGYTYLGTGTTIPIDKNSIQDNKIEIELLYMRTSSPHISVSESKQVVFTTTTSLSKTQILKDITFYDSQGQVIRPVFLSGENQDPRITLSRNTIPAPRVEKTEEVEITLTDHNGEKDSVILQFQFTAIDKGEEEIIPGLDWKYKDFRYSSDRILGFSDTGLEKLRDNKNVVLPDINPTTAVPITAINNSAFKDQKMDTVNFEKMEQLKSIDHYAFQNSGLVDVLNEENLVNLTYIGVDSFRNNNLREFGFDKLKKLEVIGDRSFLDNKLEGVLLTDLPELRIIGSSSFENNAIKTLKIEATPKLETISSYSFKKNVIDELVLNDLPKLKMIGYESFIENKIKTVEFRDLPLLEQISDRTFMSNEVGTLGLSNVPSLKIIGNNAFYRNKIRELDLSEARGLVRLGGFEGNQIESLNLEGLTNLQSIESYAFKSNKLKEVKLSELTSLQRIGYQAFYDNPELRSLKVQGARSLESLSEHVFGQTALEELELRDLPGLKNLNGFQGIRSLKKLTVESLPLLETMQGFSGTGLVDVTLKDLPRLVRIAHSAFYQAPIENLVMEGLPLLSVIDGHAFDGSKLQGELDLTPFPELTKIGTRAFGGAKLTSLKLDGLDKLKTIEGGAFTSNQLEKVVIKGLDSLETIGAGAFEQQGGWKSLTDVIIEDNPKLKTLGGFQYNYNLSKPSLKNLPELAVILDSAFYNTKIKEMDLSGFPKLKHIGRSSFSGGGINGERNVIADLLLPDSVEVIDDNSYRNNRITSVDLRHLTGLKKIGSEAFAENTAVFKEFKLPVTADPIELGRLIGSPKTEDLDFSTTPGVKVKLTSAKPFLSSGPLVMKFKNASQLTLGSNMRDLDPNNPTVVFIEHMDVPITAPPGILINPGKTVIDYEDESGNKIPGTSPTTRYMPQGEKVVAPDFEGYRATSIKVEPQGIASFDPSTRTATIGAVPSGSTSKLTFVYGTIAAINDPEYKVSIKRTGYTQERFTPHGTALNVEALFNLKNIPANEKNSKVVIQLPQHATKNKSLVTFPPTIPNVELSAPAYYDPERKQVIYPIKEIKDTSILMNIRVKFEYDGLDTPMDNEDYAKAYYVIEDGRRKGELASSEKFVTYYRTPGFHKEALHGEPTTVTGSPNENSNNGHTDVSMTYWFRFHDLGRRADRIVMKDTLPTYRKWDEATGREVVEAAKFDPAKNQGWVYDPANNTVSYELDKEFLDALVTPDGRRYTDWHIIGGRFPKLVLDFPKAVAQTGIINRVDTEIHIHNPSGNDVPVYRLNSTSNRSIAIGAITEGVLVSKTGYEHYFIPYSSDTHIELPWTIRIRPSRVLSQNENGSFYHVPRIKNIEVWDFDLDRGQREENRLFDFTSVRANHPMKIFLYNSREPSPLNHVRPQYTADKLVGEISLAANEKYTLTAEQLRTVKNIKFSFENVTLSSLDEEIVIDIGSKLKEGKQIPNNYSNRENLAQIFADVDVQEVGVSDKPFKTYVSASKYIRPTKKYIEVTKSSNLSNNQTVTNPTQEVDYTLGFRAGYTISQINEPFYIKNFKLVDLFPGDLDLKRVTLNPEFENVGGTYRTELVNGASKLIFSAPYVPSNLAWVAKVNSSIKYGAPGDGTVVNKAYIDFEETETEASKQIEHKNAAPIVEEGNKRLTTSSHSFKLLFNDSLVGRKYIRKSSVDGAWMDEIQTLPGETFEYKFEVSNNLALDVNKMEFFDLFPYDRDRLLLAGLTGNHPLRGSQFANTLVRVKSIRMTNLKTGQSDDVQANFPITYFKSRDGYPANLFGGTAKQWLEGAKNNPALQTNDPNEAIGLHIGGGGASTLSKYSRLEIVLEMKAPDYDLAHIEQWEGKKANNTFAMNYEGLSKYTEVPPVTNEMITPKKDLTFKKVDKLTGQSLSGAKYRLEQDGLVKDAVSDPEGLLRFKNVNYKPYEIREVEPPAGYKLDTQTYRKVLDYNDYVSDLEKIRNGQPVDEVVQTFEDEKLPPVDNTKYTLRIHKKNRDTSLGNVKFKLENLSTREVLEGTTDLSGVFEFKNLKNGQYRLAELSNLNRFTLIEPFTFELPLPDGFQSSSVESTSKEVDTENPEHKIYTFVIQNRTYNIEMVKLGVRDLVRTKKDTQRRTTEGELLPNVNFELFDTGKTMTATGVVDSGAGDTSRGNYTTNARGRIAVGGLVPNTVYKFVEVQAPESYEKAEPIEFYVDDSGMVRSMEKEGYFRPEMLLITNYRQVLKSSMLIEKIDPDTQEKLPDATFKLYKNIGGQYRELEDENTVNKKYTQMTNEQGKLSFEDLTYGRYRVEEILPPNGYLKGVEPIEFTVDPYLSRTISKTVKNRKMDFSVVKVEELGGPYQTDALARQALEQMKQNRQDDEDLIVAQRHIYKKLKGARLELKENYRDNNDVVVPLSTQDVDGYSVYRYSEGLSQYGAYTLSELTAPVGYVKAPAQTIKLDRLINYNNPKATFYLKNVRQKGQIHITKFEGRGNNVLPGAEFSIYDGHLTKEEAHNATPIRRSVTDANGIVQFTNLELGDYTIVETNAPVNYKRIEEVSHVSLTPNSTVARKSFYNKLDTTTVFLKKVDDNARPIADLTNSNFEFYYDGKLHSVGVPTGEEGMIKFENVPLIGEYKIRETGAPTGYVISGRGEQSFQATNVQPLNIDPRQNQVRIMQNKEQIEIRASKLWIGGNPARRPQVYFKLFRTYEGGTSEEVQVPVAQIGREDTQVEFGFFDKYKHLPDGTVKEYVYYVKETDEHGVQLNMQDFFYESNTAQNTLDVTNTYHSPKTSLKVTKEWELGEHATRPDLKFILFRKTAVAPQLQQVVGQEKLVPKSAGIVGTVLNREISVEFTDLALTDQNGEPYTYVVKEVKADSSAIDETVNFVPENSFEREAIKRAGDTFLSASFKNLYRSPKRRVEATKEWVNGPDVRPQTWFKLYRNIAGEEPQEVLTAPVRQVDNLTNTVSWEAMDETDEHGNPYVYSVKEVNSTGTDLTFVPENYRKEEQGLKVINTYVIPKTQKTVEKVWALSDGEAKPAQIEVVLKRELNGVIEDGYAQRATLNEAGGWRHTFVDLDKTDVNGQTYTYVLVEQNHAAYDATVQNKADGSGFVVTNTQRVFHKTVHKQWNNTTGEADPTSIRVHLIRNDRTDVPYRSVELSATNQWQHEFRDLPSHDSQGQAYVYTVEEDEVEGYTPVIDPSTFKIINTRKVKSIEVTKTWVDEAGSLDKPEEITIHLYKDKQMNPNPYKTARIRAGADPNVWKYEFVNLPEFDLAGRAYEYTVEEVPVPGYQSVVDRYSVTNTRELTQVPVTKVWIQTEGGYPQNVTYRLYRDGQEIGSKTVGEDSWNTVFDMDDSGLKLPKKNPQTGADYSYTVAEDAVAGYTTSVQGNQITNTQNTRTIKLKKNWDRGPKPDVVLELKRRVGADTDPNFVRRFTATSTVLESEEYTVPTHNPSGRGYDYYVEEPNVPHGYTETIGGFEVTNTYRSPQIDLKVKKEWNLGEEVQKPDLKFILYRKTQNDTDFVQVPGEEKDVPKGGLISGILNRDLIAEFTGLPVTDEDGNDYIYKVKEVKADGSEIDEDIVFKPETSDERTAEQKQGETFLSAEFVNIYESPSIRVEAEKEWVDGPDTRPNTWFKLYRNVRGEQPQSVAHAQVKEVDPLTGRVSWDDLEETDEHGKAYIYSVKEVDASGTDENFTPENYRKEESGLKVINTYVIPKTEKTVEKIWELARGEKPPTEVEVVLKRSLNAVEDNGFEERMILNKDNSWKGSFSNLDKTDIHGIDYIYKIQEQHFDAYESEISEKADASGFVITNRQKTTAKTAKKAWVNTTGEPDPTSVTVYLLRDDKADQPYRTANLGESTQWQYEFTDLPTHDENGREYVYSLKEAEVKGYTSAVDQTAFVLTNTRQVKSIEVEKNWVDESNQVEKPDEITLYLYKDKHKNPNPYKVAKLRAGADLNVWKYEFAELPEFDLDGHSFEYTVEEVPVPGYQSVVDRYSVTNTRELVKIPVTKTWEQVEEIYPQSVTYRLYQDGQEIAVKTADRSNWNVVFETDDNGFKLPKKNIHTGRDYTYTLSEDPVTGYMATVDGYQITNKQETVSIRLNKVWIDGPKSGATLLLKRKAAGQEDRDFVREFRASATLLQSEEFKLPVYNEDGEEYEYFADEQVPENYTATIDGFEVTNTYHSPKIEVTGVNIFVGGPSQKPRTWLKLYRRIVIIDEHGNKQTVVDEEVPSDSLKDIPSSTESEVHITWSDLDKTNSSGIDYEYYVKEVDGSGNDATPPSYSKNENGLTVVNNYLKYEKDVYVKKQWNRIQAGDAPEVKVFLVKNGQRTRDFIQISKDTNWEGVFRNVVIKEITNGSEVQNDYTLFEEGDPNGLNNGRIVVIGRNVFEVEVTGDVDQGFVITNTRLNETPPNSGGGTPPSVPDEDRPQAPWTSTPPEPTDPPTDHQGTFVEEGSSDPSSSLPKLPQVPKEGNVEPEPKDLNEELKKNPVIKTKLKKVRKKIPKTGQIYNLDFFLKLMPLTGAVFILMGIAGKRREQ</sequence>
<feature type="compositionally biased region" description="Low complexity" evidence="1">
    <location>
        <begin position="53"/>
        <end position="62"/>
    </location>
</feature>
<dbReference type="Pfam" id="PF05738">
    <property type="entry name" value="Cna_B"/>
    <property type="match status" value="12"/>
</dbReference>
<dbReference type="EMBL" id="JBHSHL010000013">
    <property type="protein sequence ID" value="MFC4804177.1"/>
    <property type="molecule type" value="Genomic_DNA"/>
</dbReference>
<feature type="domain" description="CNA-B" evidence="3">
    <location>
        <begin position="4259"/>
        <end position="4348"/>
    </location>
</feature>
<feature type="region of interest" description="Disordered" evidence="1">
    <location>
        <begin position="49"/>
        <end position="117"/>
    </location>
</feature>
<feature type="domain" description="CNA-B" evidence="3">
    <location>
        <begin position="4354"/>
        <end position="4440"/>
    </location>
</feature>
<dbReference type="SUPFAM" id="SSF117074">
    <property type="entry name" value="Hypothetical protein PA1324"/>
    <property type="match status" value="1"/>
</dbReference>
<keyword evidence="2" id="KW-0812">Transmembrane</keyword>
<dbReference type="PANTHER" id="PTHR45661">
    <property type="entry name" value="SURFACE ANTIGEN"/>
    <property type="match status" value="1"/>
</dbReference>
<feature type="compositionally biased region" description="Basic and acidic residues" evidence="1">
    <location>
        <begin position="4819"/>
        <end position="4833"/>
    </location>
</feature>
<protein>
    <submittedName>
        <fullName evidence="5">Cna B-type domain-containing protein</fullName>
    </submittedName>
</protein>
<dbReference type="InterPro" id="IPR041033">
    <property type="entry name" value="SpaA_PFL_dom_1"/>
</dbReference>
<feature type="domain" description="CNA-B" evidence="3">
    <location>
        <begin position="4589"/>
        <end position="4640"/>
    </location>
</feature>
<dbReference type="InterPro" id="IPR053139">
    <property type="entry name" value="Surface_bspA-like"/>
</dbReference>
<dbReference type="Pfam" id="PF13306">
    <property type="entry name" value="LRR_5"/>
    <property type="match status" value="5"/>
</dbReference>
<feature type="domain" description="CNA-B" evidence="3">
    <location>
        <begin position="3371"/>
        <end position="3463"/>
    </location>
</feature>
<evidence type="ECO:0000259" key="4">
    <source>
        <dbReference type="Pfam" id="PF17802"/>
    </source>
</evidence>
<dbReference type="Gene3D" id="3.80.10.10">
    <property type="entry name" value="Ribonuclease Inhibitor"/>
    <property type="match status" value="6"/>
</dbReference>
<feature type="domain" description="CNA-B" evidence="3">
    <location>
        <begin position="4169"/>
        <end position="4253"/>
    </location>
</feature>
<feature type="transmembrane region" description="Helical" evidence="2">
    <location>
        <begin position="4860"/>
        <end position="4879"/>
    </location>
</feature>
<proteinExistence type="predicted"/>
<dbReference type="Proteomes" id="UP001595916">
    <property type="component" value="Unassembled WGS sequence"/>
</dbReference>
<feature type="domain" description="CNA-B" evidence="3">
    <location>
        <begin position="3561"/>
        <end position="3650"/>
    </location>
</feature>
<evidence type="ECO:0000313" key="6">
    <source>
        <dbReference type="Proteomes" id="UP001595916"/>
    </source>
</evidence>
<evidence type="ECO:0000256" key="1">
    <source>
        <dbReference type="SAM" id="MobiDB-lite"/>
    </source>
</evidence>
<feature type="region of interest" description="Disordered" evidence="1">
    <location>
        <begin position="4751"/>
        <end position="4833"/>
    </location>
</feature>
<dbReference type="InterPro" id="IPR026906">
    <property type="entry name" value="LRR_5"/>
</dbReference>
<dbReference type="SUPFAM" id="SSF49478">
    <property type="entry name" value="Cna protein B-type domain"/>
    <property type="match status" value="16"/>
</dbReference>
<comment type="caution">
    <text evidence="5">The sequence shown here is derived from an EMBL/GenBank/DDBJ whole genome shotgun (WGS) entry which is preliminary data.</text>
</comment>
<keyword evidence="2" id="KW-1133">Transmembrane helix</keyword>
<feature type="domain" description="CNA-B" evidence="3">
    <location>
        <begin position="3656"/>
        <end position="3742"/>
    </location>
</feature>
<keyword evidence="6" id="KW-1185">Reference proteome</keyword>
<organism evidence="5 6">
    <name type="scientific">Filifactor villosus</name>
    <dbReference type="NCBI Taxonomy" id="29374"/>
    <lineage>
        <taxon>Bacteria</taxon>
        <taxon>Bacillati</taxon>
        <taxon>Bacillota</taxon>
        <taxon>Clostridia</taxon>
        <taxon>Peptostreptococcales</taxon>
        <taxon>Filifactoraceae</taxon>
        <taxon>Filifactor</taxon>
    </lineage>
</organism>
<dbReference type="RefSeq" id="WP_379787669.1">
    <property type="nucleotide sequence ID" value="NZ_JBHSHL010000013.1"/>
</dbReference>
<keyword evidence="2" id="KW-0472">Membrane</keyword>
<reference evidence="6" key="1">
    <citation type="journal article" date="2019" name="Int. J. Syst. Evol. Microbiol.">
        <title>The Global Catalogue of Microorganisms (GCM) 10K type strain sequencing project: providing services to taxonomists for standard genome sequencing and annotation.</title>
        <authorList>
            <consortium name="The Broad Institute Genomics Platform"/>
            <consortium name="The Broad Institute Genome Sequencing Center for Infectious Disease"/>
            <person name="Wu L."/>
            <person name="Ma J."/>
        </authorList>
    </citation>
    <scope>NUCLEOTIDE SEQUENCE [LARGE SCALE GENOMIC DNA]</scope>
    <source>
        <strain evidence="6">CCUG 46385</strain>
    </source>
</reference>
<feature type="domain" description="CNA-B" evidence="3">
    <location>
        <begin position="4649"/>
        <end position="4719"/>
    </location>
</feature>
<accession>A0ABV9QIL1</accession>
<feature type="domain" description="SpaA-like prealbumin fold" evidence="4">
    <location>
        <begin position="2593"/>
        <end position="2691"/>
    </location>
</feature>
<evidence type="ECO:0000256" key="2">
    <source>
        <dbReference type="SAM" id="Phobius"/>
    </source>
</evidence>
<dbReference type="CDD" id="cd00222">
    <property type="entry name" value="CollagenBindB"/>
    <property type="match status" value="8"/>
</dbReference>
<feature type="compositionally biased region" description="Low complexity" evidence="1">
    <location>
        <begin position="4803"/>
        <end position="4812"/>
    </location>
</feature>
<feature type="domain" description="SpaA-like prealbumin fold" evidence="4">
    <location>
        <begin position="2355"/>
        <end position="2423"/>
    </location>
</feature>
<feature type="domain" description="CNA-B" evidence="3">
    <location>
        <begin position="3965"/>
        <end position="4060"/>
    </location>
</feature>
<feature type="compositionally biased region" description="Acidic residues" evidence="1">
    <location>
        <begin position="63"/>
        <end position="80"/>
    </location>
</feature>
<dbReference type="Gene3D" id="2.60.40.10">
    <property type="entry name" value="Immunoglobulins"/>
    <property type="match status" value="7"/>
</dbReference>
<feature type="domain" description="SpaA-like prealbumin fold" evidence="4">
    <location>
        <begin position="2930"/>
        <end position="3005"/>
    </location>
</feature>
<dbReference type="SUPFAM" id="SSF52058">
    <property type="entry name" value="L domain-like"/>
    <property type="match status" value="2"/>
</dbReference>
<feature type="domain" description="SpaA-like prealbumin fold" evidence="4">
    <location>
        <begin position="2245"/>
        <end position="2315"/>
    </location>
</feature>
<dbReference type="Pfam" id="PF17802">
    <property type="entry name" value="SpaA"/>
    <property type="match status" value="6"/>
</dbReference>
<feature type="domain" description="CNA-B" evidence="3">
    <location>
        <begin position="3470"/>
        <end position="3555"/>
    </location>
</feature>
<dbReference type="PANTHER" id="PTHR45661:SF3">
    <property type="entry name" value="IG-LIKE DOMAIN-CONTAINING PROTEIN"/>
    <property type="match status" value="1"/>
</dbReference>